<comment type="caution">
    <text evidence="2">The sequence shown here is derived from an EMBL/GenBank/DDBJ whole genome shotgun (WGS) entry which is preliminary data.</text>
</comment>
<dbReference type="Proteomes" id="UP001152622">
    <property type="component" value="Chromosome 15"/>
</dbReference>
<organism evidence="2 3">
    <name type="scientific">Synaphobranchus kaupii</name>
    <name type="common">Kaup's arrowtooth eel</name>
    <dbReference type="NCBI Taxonomy" id="118154"/>
    <lineage>
        <taxon>Eukaryota</taxon>
        <taxon>Metazoa</taxon>
        <taxon>Chordata</taxon>
        <taxon>Craniata</taxon>
        <taxon>Vertebrata</taxon>
        <taxon>Euteleostomi</taxon>
        <taxon>Actinopterygii</taxon>
        <taxon>Neopterygii</taxon>
        <taxon>Teleostei</taxon>
        <taxon>Anguilliformes</taxon>
        <taxon>Synaphobranchidae</taxon>
        <taxon>Synaphobranchus</taxon>
    </lineage>
</organism>
<protein>
    <submittedName>
        <fullName evidence="2">Uncharacterized protein</fullName>
    </submittedName>
</protein>
<evidence type="ECO:0000313" key="3">
    <source>
        <dbReference type="Proteomes" id="UP001152622"/>
    </source>
</evidence>
<dbReference type="AlphaFoldDB" id="A0A9Q1IIM3"/>
<evidence type="ECO:0000313" key="2">
    <source>
        <dbReference type="EMBL" id="KAJ8340981.1"/>
    </source>
</evidence>
<keyword evidence="3" id="KW-1185">Reference proteome</keyword>
<gene>
    <name evidence="2" type="ORF">SKAU_G00332720</name>
</gene>
<name>A0A9Q1IIM3_SYNKA</name>
<proteinExistence type="predicted"/>
<feature type="region of interest" description="Disordered" evidence="1">
    <location>
        <begin position="58"/>
        <end position="106"/>
    </location>
</feature>
<accession>A0A9Q1IIM3</accession>
<dbReference type="EMBL" id="JAINUF010000015">
    <property type="protein sequence ID" value="KAJ8340981.1"/>
    <property type="molecule type" value="Genomic_DNA"/>
</dbReference>
<sequence length="106" mass="11554">MLRMWGGGYPNTGVFTVGGLDPGLLRKAAGWQVGSPTGRGRDRTPVTWSVCPIPFSLSPRSGQQRWSSGLSHTVDPQQSLSAESSSHSKLVHRRDNKSLHSITRDQ</sequence>
<feature type="compositionally biased region" description="Low complexity" evidence="1">
    <location>
        <begin position="79"/>
        <end position="88"/>
    </location>
</feature>
<feature type="compositionally biased region" description="Basic and acidic residues" evidence="1">
    <location>
        <begin position="96"/>
        <end position="106"/>
    </location>
</feature>
<feature type="compositionally biased region" description="Polar residues" evidence="1">
    <location>
        <begin position="58"/>
        <end position="78"/>
    </location>
</feature>
<evidence type="ECO:0000256" key="1">
    <source>
        <dbReference type="SAM" id="MobiDB-lite"/>
    </source>
</evidence>
<reference evidence="2" key="1">
    <citation type="journal article" date="2023" name="Science">
        <title>Genome structures resolve the early diversification of teleost fishes.</title>
        <authorList>
            <person name="Parey E."/>
            <person name="Louis A."/>
            <person name="Montfort J."/>
            <person name="Bouchez O."/>
            <person name="Roques C."/>
            <person name="Iampietro C."/>
            <person name="Lluch J."/>
            <person name="Castinel A."/>
            <person name="Donnadieu C."/>
            <person name="Desvignes T."/>
            <person name="Floi Bucao C."/>
            <person name="Jouanno E."/>
            <person name="Wen M."/>
            <person name="Mejri S."/>
            <person name="Dirks R."/>
            <person name="Jansen H."/>
            <person name="Henkel C."/>
            <person name="Chen W.J."/>
            <person name="Zahm M."/>
            <person name="Cabau C."/>
            <person name="Klopp C."/>
            <person name="Thompson A.W."/>
            <person name="Robinson-Rechavi M."/>
            <person name="Braasch I."/>
            <person name="Lecointre G."/>
            <person name="Bobe J."/>
            <person name="Postlethwait J.H."/>
            <person name="Berthelot C."/>
            <person name="Roest Crollius H."/>
            <person name="Guiguen Y."/>
        </authorList>
    </citation>
    <scope>NUCLEOTIDE SEQUENCE</scope>
    <source>
        <strain evidence="2">WJC10195</strain>
    </source>
</reference>